<name>A0A9J6C8R4_POLVA</name>
<evidence type="ECO:0000256" key="3">
    <source>
        <dbReference type="ARBA" id="ARBA00037926"/>
    </source>
</evidence>
<comment type="catalytic activity">
    <reaction evidence="8">
        <text>serotonin + (5Z,8Z,11Z,14Z)-eicosatetraenoyl-CoA = N-[(5Z,8Z,11Z,14Z)-eicosatetraenoyl]-serotonin + CoA + H(+)</text>
        <dbReference type="Rhea" id="RHEA:51396"/>
        <dbReference type="ChEBI" id="CHEBI:15378"/>
        <dbReference type="ChEBI" id="CHEBI:57287"/>
        <dbReference type="ChEBI" id="CHEBI:57368"/>
        <dbReference type="ChEBI" id="CHEBI:132255"/>
        <dbReference type="ChEBI" id="CHEBI:350546"/>
    </reaction>
    <physiologicalReaction direction="left-to-right" evidence="8">
        <dbReference type="Rhea" id="RHEA:51397"/>
    </physiologicalReaction>
</comment>
<comment type="caution">
    <text evidence="15">The sequence shown here is derived from an EMBL/GenBank/DDBJ whole genome shotgun (WGS) entry which is preliminary data.</text>
</comment>
<dbReference type="Gene3D" id="3.40.630.30">
    <property type="match status" value="1"/>
</dbReference>
<dbReference type="PROSITE" id="PS51186">
    <property type="entry name" value="GNAT"/>
    <property type="match status" value="1"/>
</dbReference>
<dbReference type="GO" id="GO:0004059">
    <property type="term" value="F:aralkylamine N-acetyltransferase activity"/>
    <property type="evidence" value="ECO:0007669"/>
    <property type="project" value="UniProtKB-EC"/>
</dbReference>
<evidence type="ECO:0000256" key="13">
    <source>
        <dbReference type="ARBA" id="ARBA00052491"/>
    </source>
</evidence>
<dbReference type="SUPFAM" id="SSF55729">
    <property type="entry name" value="Acyl-CoA N-acyltransferases (Nat)"/>
    <property type="match status" value="1"/>
</dbReference>
<evidence type="ECO:0000256" key="4">
    <source>
        <dbReference type="ARBA" id="ARBA00038182"/>
    </source>
</evidence>
<proteinExistence type="inferred from homology"/>
<reference evidence="15" key="1">
    <citation type="submission" date="2021-03" db="EMBL/GenBank/DDBJ databases">
        <title>Chromosome level genome of the anhydrobiotic midge Polypedilum vanderplanki.</title>
        <authorList>
            <person name="Yoshida Y."/>
            <person name="Kikawada T."/>
            <person name="Gusev O."/>
        </authorList>
    </citation>
    <scope>NUCLEOTIDE SEQUENCE</scope>
    <source>
        <strain evidence="15">NIAS01</strain>
        <tissue evidence="15">Whole body or cell culture</tissue>
    </source>
</reference>
<comment type="catalytic activity">
    <reaction evidence="10">
        <text>serotonin + (9Z)-octadecenoyl-CoA = N-(9Z-octadecenoyl)-serotonin + CoA + H(+)</text>
        <dbReference type="Rhea" id="RHEA:51392"/>
        <dbReference type="ChEBI" id="CHEBI:15378"/>
        <dbReference type="ChEBI" id="CHEBI:57287"/>
        <dbReference type="ChEBI" id="CHEBI:57387"/>
        <dbReference type="ChEBI" id="CHEBI:134064"/>
        <dbReference type="ChEBI" id="CHEBI:350546"/>
    </reaction>
    <physiologicalReaction direction="left-to-right" evidence="10">
        <dbReference type="Rhea" id="RHEA:51393"/>
    </physiologicalReaction>
</comment>
<dbReference type="PANTHER" id="PTHR20905">
    <property type="entry name" value="N-ACETYLTRANSFERASE-RELATED"/>
    <property type="match status" value="1"/>
</dbReference>
<comment type="catalytic activity">
    <reaction evidence="6">
        <text>dopamine + (9Z)-octadecenoyl-CoA = N-(9Z-octadecanoyl)-dopamine + CoA + H(+)</text>
        <dbReference type="Rhea" id="RHEA:51380"/>
        <dbReference type="ChEBI" id="CHEBI:15378"/>
        <dbReference type="ChEBI" id="CHEBI:31883"/>
        <dbReference type="ChEBI" id="CHEBI:57287"/>
        <dbReference type="ChEBI" id="CHEBI:57387"/>
        <dbReference type="ChEBI" id="CHEBI:59905"/>
    </reaction>
    <physiologicalReaction direction="left-to-right" evidence="6">
        <dbReference type="Rhea" id="RHEA:51381"/>
    </physiologicalReaction>
</comment>
<dbReference type="PANTHER" id="PTHR20905:SF1">
    <property type="entry name" value="AT07410P-RELATED"/>
    <property type="match status" value="1"/>
</dbReference>
<comment type="similarity">
    <text evidence="4">Belongs to the acetyltransferase family. AANAT subfamily.</text>
</comment>
<dbReference type="FunFam" id="3.40.630.30:FF:000046">
    <property type="entry name" value="Dopamine N-acetyltransferase"/>
    <property type="match status" value="1"/>
</dbReference>
<evidence type="ECO:0000313" key="15">
    <source>
        <dbReference type="EMBL" id="KAG5678325.1"/>
    </source>
</evidence>
<comment type="pathway">
    <text evidence="3">Aromatic compound metabolism; melatonin biosynthesis; melatonin from serotonin: step 1/2.</text>
</comment>
<keyword evidence="16" id="KW-1185">Reference proteome</keyword>
<comment type="catalytic activity">
    <reaction evidence="9">
        <text>dopamine + acetyl-CoA = N-acetyldopamine + CoA + H(+)</text>
        <dbReference type="Rhea" id="RHEA:51388"/>
        <dbReference type="ChEBI" id="CHEBI:15378"/>
        <dbReference type="ChEBI" id="CHEBI:57287"/>
        <dbReference type="ChEBI" id="CHEBI:57288"/>
        <dbReference type="ChEBI" id="CHEBI:59905"/>
        <dbReference type="ChEBI" id="CHEBI:125678"/>
    </reaction>
    <physiologicalReaction direction="left-to-right" evidence="9">
        <dbReference type="Rhea" id="RHEA:51389"/>
    </physiologicalReaction>
</comment>
<evidence type="ECO:0000256" key="12">
    <source>
        <dbReference type="ARBA" id="ARBA00052335"/>
    </source>
</evidence>
<dbReference type="AlphaFoldDB" id="A0A9J6C8R4"/>
<accession>A0A9J6C8R4</accession>
<evidence type="ECO:0000256" key="2">
    <source>
        <dbReference type="ARBA" id="ARBA00023315"/>
    </source>
</evidence>
<dbReference type="EMBL" id="JADBJN010000002">
    <property type="protein sequence ID" value="KAG5678325.1"/>
    <property type="molecule type" value="Genomic_DNA"/>
</dbReference>
<keyword evidence="1" id="KW-0808">Transferase</keyword>
<evidence type="ECO:0000256" key="5">
    <source>
        <dbReference type="ARBA" id="ARBA00039114"/>
    </source>
</evidence>
<evidence type="ECO:0000256" key="10">
    <source>
        <dbReference type="ARBA" id="ARBA00051823"/>
    </source>
</evidence>
<protein>
    <recommendedName>
        <fullName evidence="5">aralkylamine N-acetyltransferase</fullName>
        <ecNumber evidence="5">2.3.1.87</ecNumber>
    </recommendedName>
</protein>
<keyword evidence="2" id="KW-0012">Acyltransferase</keyword>
<gene>
    <name evidence="15" type="ORF">PVAND_008010</name>
</gene>
<feature type="domain" description="N-acetyltransferase" evidence="14">
    <location>
        <begin position="60"/>
        <end position="200"/>
    </location>
</feature>
<comment type="catalytic activity">
    <reaction evidence="11">
        <text>serotonin + hexadecanoyl-CoA = N-hexadecanoyl-serotonin + CoA + H(+)</text>
        <dbReference type="Rhea" id="RHEA:51384"/>
        <dbReference type="ChEBI" id="CHEBI:15378"/>
        <dbReference type="ChEBI" id="CHEBI:57287"/>
        <dbReference type="ChEBI" id="CHEBI:57379"/>
        <dbReference type="ChEBI" id="CHEBI:134059"/>
        <dbReference type="ChEBI" id="CHEBI:350546"/>
    </reaction>
    <physiologicalReaction direction="left-to-right" evidence="11">
        <dbReference type="Rhea" id="RHEA:51385"/>
    </physiologicalReaction>
</comment>
<comment type="catalytic activity">
    <reaction evidence="7">
        <text>serotonin + octadecanoyl-CoA = N-octadecanoyl-serotonin + CoA + H(+)</text>
        <dbReference type="Rhea" id="RHEA:51400"/>
        <dbReference type="ChEBI" id="CHEBI:15378"/>
        <dbReference type="ChEBI" id="CHEBI:57287"/>
        <dbReference type="ChEBI" id="CHEBI:57394"/>
        <dbReference type="ChEBI" id="CHEBI:134065"/>
        <dbReference type="ChEBI" id="CHEBI:350546"/>
    </reaction>
    <physiologicalReaction direction="left-to-right" evidence="7">
        <dbReference type="Rhea" id="RHEA:51401"/>
    </physiologicalReaction>
</comment>
<evidence type="ECO:0000313" key="16">
    <source>
        <dbReference type="Proteomes" id="UP001107558"/>
    </source>
</evidence>
<dbReference type="Pfam" id="PF00583">
    <property type="entry name" value="Acetyltransf_1"/>
    <property type="match status" value="1"/>
</dbReference>
<evidence type="ECO:0000256" key="7">
    <source>
        <dbReference type="ARBA" id="ARBA00050849"/>
    </source>
</evidence>
<comment type="catalytic activity">
    <reaction evidence="12">
        <text>dopamine + hexadecanoyl-CoA = N-hexadecanoyl-dopamine + CoA + H(+)</text>
        <dbReference type="Rhea" id="RHEA:51376"/>
        <dbReference type="ChEBI" id="CHEBI:15378"/>
        <dbReference type="ChEBI" id="CHEBI:57287"/>
        <dbReference type="ChEBI" id="CHEBI:57379"/>
        <dbReference type="ChEBI" id="CHEBI:59905"/>
        <dbReference type="ChEBI" id="CHEBI:134058"/>
    </reaction>
    <physiologicalReaction direction="left-to-right" evidence="12">
        <dbReference type="Rhea" id="RHEA:51377"/>
    </physiologicalReaction>
</comment>
<dbReference type="CDD" id="cd04301">
    <property type="entry name" value="NAT_SF"/>
    <property type="match status" value="1"/>
</dbReference>
<dbReference type="EC" id="2.3.1.87" evidence="5"/>
<evidence type="ECO:0000256" key="8">
    <source>
        <dbReference type="ARBA" id="ARBA00051284"/>
    </source>
</evidence>
<dbReference type="InterPro" id="IPR000182">
    <property type="entry name" value="GNAT_dom"/>
</dbReference>
<dbReference type="Proteomes" id="UP001107558">
    <property type="component" value="Chromosome 2"/>
</dbReference>
<dbReference type="InterPro" id="IPR016181">
    <property type="entry name" value="Acyl_CoA_acyltransferase"/>
</dbReference>
<sequence length="229" mass="26455">MSDTVVKIATRVDLKFIHEFLVEHFHNVEPIEVSHRMKHERVQPNDEYLLSCINCNTTLMGYRGDTLVGVLIAGTIFANEHERNLEASKAMSGHNEKHADVLRFISYIDEKANFCKRLDVPETLHIHHIAVHKDFKGRGIARFLFECCVENARKFNYHAVTVDCTSHYTAKIAEQRAFSLISTVTYDEYHDFIGEKLFDPSFPHLQIKSYALLLKNSSTNDDYEEHTIL</sequence>
<comment type="catalytic activity">
    <reaction evidence="13">
        <text>serotonin + acetyl-CoA = N-acetylserotonin + CoA + H(+)</text>
        <dbReference type="Rhea" id="RHEA:25217"/>
        <dbReference type="ChEBI" id="CHEBI:15378"/>
        <dbReference type="ChEBI" id="CHEBI:17697"/>
        <dbReference type="ChEBI" id="CHEBI:57287"/>
        <dbReference type="ChEBI" id="CHEBI:57288"/>
        <dbReference type="ChEBI" id="CHEBI:350546"/>
        <dbReference type="EC" id="2.3.1.87"/>
    </reaction>
    <physiologicalReaction direction="left-to-right" evidence="13">
        <dbReference type="Rhea" id="RHEA:25218"/>
    </physiologicalReaction>
</comment>
<evidence type="ECO:0000259" key="14">
    <source>
        <dbReference type="PROSITE" id="PS51186"/>
    </source>
</evidence>
<evidence type="ECO:0000256" key="1">
    <source>
        <dbReference type="ARBA" id="ARBA00022679"/>
    </source>
</evidence>
<organism evidence="15 16">
    <name type="scientific">Polypedilum vanderplanki</name>
    <name type="common">Sleeping chironomid midge</name>
    <dbReference type="NCBI Taxonomy" id="319348"/>
    <lineage>
        <taxon>Eukaryota</taxon>
        <taxon>Metazoa</taxon>
        <taxon>Ecdysozoa</taxon>
        <taxon>Arthropoda</taxon>
        <taxon>Hexapoda</taxon>
        <taxon>Insecta</taxon>
        <taxon>Pterygota</taxon>
        <taxon>Neoptera</taxon>
        <taxon>Endopterygota</taxon>
        <taxon>Diptera</taxon>
        <taxon>Nematocera</taxon>
        <taxon>Chironomoidea</taxon>
        <taxon>Chironomidae</taxon>
        <taxon>Chironominae</taxon>
        <taxon>Polypedilum</taxon>
        <taxon>Polypedilum</taxon>
    </lineage>
</organism>
<evidence type="ECO:0000256" key="9">
    <source>
        <dbReference type="ARBA" id="ARBA00051711"/>
    </source>
</evidence>
<evidence type="ECO:0000256" key="6">
    <source>
        <dbReference type="ARBA" id="ARBA00050189"/>
    </source>
</evidence>
<dbReference type="OrthoDB" id="8113373at2759"/>
<evidence type="ECO:0000256" key="11">
    <source>
        <dbReference type="ARBA" id="ARBA00052178"/>
    </source>
</evidence>